<sequence>MNELIARLSCAAPATECADTHPGALGQLDLLTGLLQLGALVAIALVVVFVVRAHGAAYRRRR</sequence>
<keyword evidence="1" id="KW-0472">Membrane</keyword>
<proteinExistence type="predicted"/>
<dbReference type="EMBL" id="LT629742">
    <property type="protein sequence ID" value="SDT26818.1"/>
    <property type="molecule type" value="Genomic_DNA"/>
</dbReference>
<protein>
    <submittedName>
        <fullName evidence="2">Uncharacterized protein</fullName>
    </submittedName>
</protein>
<dbReference type="RefSeq" id="WP_083364969.1">
    <property type="nucleotide sequence ID" value="NZ_LT629742.1"/>
</dbReference>
<keyword evidence="3" id="KW-1185">Reference proteome</keyword>
<evidence type="ECO:0000256" key="1">
    <source>
        <dbReference type="SAM" id="Phobius"/>
    </source>
</evidence>
<organism evidence="2 3">
    <name type="scientific">Microterricola viridarii</name>
    <dbReference type="NCBI Taxonomy" id="412690"/>
    <lineage>
        <taxon>Bacteria</taxon>
        <taxon>Bacillati</taxon>
        <taxon>Actinomycetota</taxon>
        <taxon>Actinomycetes</taxon>
        <taxon>Micrococcales</taxon>
        <taxon>Microbacteriaceae</taxon>
        <taxon>Microterricola</taxon>
    </lineage>
</organism>
<evidence type="ECO:0000313" key="2">
    <source>
        <dbReference type="EMBL" id="SDT26818.1"/>
    </source>
</evidence>
<accession>A0A1H1YZI3</accession>
<feature type="transmembrane region" description="Helical" evidence="1">
    <location>
        <begin position="33"/>
        <end position="53"/>
    </location>
</feature>
<evidence type="ECO:0000313" key="3">
    <source>
        <dbReference type="Proteomes" id="UP000181956"/>
    </source>
</evidence>
<gene>
    <name evidence="2" type="ORF">SAMN04489834_3260</name>
</gene>
<dbReference type="Proteomes" id="UP000181956">
    <property type="component" value="Chromosome I"/>
</dbReference>
<name>A0A1H1YZI3_9MICO</name>
<dbReference type="AlphaFoldDB" id="A0A1H1YZI3"/>
<keyword evidence="1" id="KW-0812">Transmembrane</keyword>
<reference evidence="3" key="1">
    <citation type="submission" date="2016-10" db="EMBL/GenBank/DDBJ databases">
        <authorList>
            <person name="Varghese N."/>
            <person name="Submissions S."/>
        </authorList>
    </citation>
    <scope>NUCLEOTIDE SEQUENCE [LARGE SCALE GENOMIC DNA]</scope>
    <source>
        <strain evidence="3">DSM 21772</strain>
    </source>
</reference>
<keyword evidence="1" id="KW-1133">Transmembrane helix</keyword>